<dbReference type="InterPro" id="IPR036046">
    <property type="entry name" value="Acylphosphatase-like_dom_sf"/>
</dbReference>
<accession>A0A2U3QK40</accession>
<dbReference type="NCBIfam" id="TIGR00143">
    <property type="entry name" value="hypF"/>
    <property type="match status" value="1"/>
</dbReference>
<dbReference type="PANTHER" id="PTHR42959">
    <property type="entry name" value="CARBAMOYLTRANSFERASE"/>
    <property type="match status" value="1"/>
</dbReference>
<evidence type="ECO:0000256" key="1">
    <source>
        <dbReference type="ARBA" id="ARBA00004711"/>
    </source>
</evidence>
<dbReference type="PROSITE" id="PS51163">
    <property type="entry name" value="YRDC"/>
    <property type="match status" value="1"/>
</dbReference>
<dbReference type="PIRSF" id="PIRSF006256">
    <property type="entry name" value="CMPcnvr_hdrg_mat"/>
    <property type="match status" value="1"/>
</dbReference>
<keyword evidence="6" id="KW-0862">Zinc</keyword>
<evidence type="ECO:0000256" key="6">
    <source>
        <dbReference type="ARBA" id="ARBA00022833"/>
    </source>
</evidence>
<dbReference type="AlphaFoldDB" id="A0A2U3QK40"/>
<dbReference type="GO" id="GO:0003725">
    <property type="term" value="F:double-stranded RNA binding"/>
    <property type="evidence" value="ECO:0007669"/>
    <property type="project" value="InterPro"/>
</dbReference>
<evidence type="ECO:0000256" key="2">
    <source>
        <dbReference type="ARBA" id="ARBA00008097"/>
    </source>
</evidence>
<feature type="active site" evidence="9">
    <location>
        <position position="18"/>
    </location>
</feature>
<evidence type="ECO:0000256" key="7">
    <source>
        <dbReference type="ARBA" id="ARBA00048220"/>
    </source>
</evidence>
<comment type="pathway">
    <text evidence="1">Protein modification; [NiFe] hydrogenase maturation.</text>
</comment>
<dbReference type="InterPro" id="IPR011125">
    <property type="entry name" value="Znf_HypF"/>
</dbReference>
<name>A0A2U3QK40_9BACT</name>
<keyword evidence="13" id="KW-1185">Reference proteome</keyword>
<dbReference type="EC" id="6.2.-.-" evidence="8"/>
<dbReference type="UniPathway" id="UPA00335"/>
<keyword evidence="3" id="KW-0436">Ligase</keyword>
<keyword evidence="12" id="KW-0808">Transferase</keyword>
<evidence type="ECO:0000256" key="8">
    <source>
        <dbReference type="PIRNR" id="PIRNR006256"/>
    </source>
</evidence>
<dbReference type="Gene3D" id="3.90.870.50">
    <property type="match status" value="1"/>
</dbReference>
<feature type="active site" evidence="9">
    <location>
        <position position="36"/>
    </location>
</feature>
<gene>
    <name evidence="12" type="primary">hypF</name>
    <name evidence="12" type="ORF">NBG4_70030</name>
</gene>
<comment type="catalytic activity">
    <reaction evidence="7">
        <text>C-terminal L-cysteinyl-[HypE protein] + carbamoyl phosphate + ATP + H2O = C-terminal S-carboxamide-L-cysteinyl-[HypE protein] + AMP + phosphate + diphosphate + H(+)</text>
        <dbReference type="Rhea" id="RHEA:55636"/>
        <dbReference type="Rhea" id="RHEA-COMP:14247"/>
        <dbReference type="Rhea" id="RHEA-COMP:14392"/>
        <dbReference type="ChEBI" id="CHEBI:15377"/>
        <dbReference type="ChEBI" id="CHEBI:15378"/>
        <dbReference type="ChEBI" id="CHEBI:30616"/>
        <dbReference type="ChEBI" id="CHEBI:33019"/>
        <dbReference type="ChEBI" id="CHEBI:43474"/>
        <dbReference type="ChEBI" id="CHEBI:58228"/>
        <dbReference type="ChEBI" id="CHEBI:76913"/>
        <dbReference type="ChEBI" id="CHEBI:139126"/>
        <dbReference type="ChEBI" id="CHEBI:456215"/>
    </reaction>
</comment>
<dbReference type="Pfam" id="PF01300">
    <property type="entry name" value="Sua5_yciO_yrdC"/>
    <property type="match status" value="1"/>
</dbReference>
<comment type="similarity">
    <text evidence="2 8">Belongs to the carbamoyltransferase HypF family.</text>
</comment>
<dbReference type="InterPro" id="IPR055128">
    <property type="entry name" value="HypF_C_2"/>
</dbReference>
<dbReference type="GO" id="GO:0003998">
    <property type="term" value="F:acylphosphatase activity"/>
    <property type="evidence" value="ECO:0007669"/>
    <property type="project" value="UniProtKB-EC"/>
</dbReference>
<dbReference type="Pfam" id="PF22521">
    <property type="entry name" value="HypF_C_2"/>
    <property type="match status" value="1"/>
</dbReference>
<keyword evidence="5" id="KW-0863">Zinc-finger</keyword>
<evidence type="ECO:0000256" key="3">
    <source>
        <dbReference type="ARBA" id="ARBA00022598"/>
    </source>
</evidence>
<dbReference type="SUPFAM" id="SSF55821">
    <property type="entry name" value="YrdC/RibB"/>
    <property type="match status" value="1"/>
</dbReference>
<feature type="domain" description="Acylphosphatase-like" evidence="10">
    <location>
        <begin position="3"/>
        <end position="87"/>
    </location>
</feature>
<dbReference type="GO" id="GO:0008270">
    <property type="term" value="F:zinc ion binding"/>
    <property type="evidence" value="ECO:0007669"/>
    <property type="project" value="UniProtKB-KW"/>
</dbReference>
<keyword evidence="4" id="KW-0479">Metal-binding</keyword>
<evidence type="ECO:0000259" key="11">
    <source>
        <dbReference type="PROSITE" id="PS51163"/>
    </source>
</evidence>
<dbReference type="GO" id="GO:0051604">
    <property type="term" value="P:protein maturation"/>
    <property type="evidence" value="ECO:0007669"/>
    <property type="project" value="TreeGrafter"/>
</dbReference>
<reference evidence="13" key="1">
    <citation type="submission" date="2018-03" db="EMBL/GenBank/DDBJ databases">
        <authorList>
            <person name="Zecchin S."/>
        </authorList>
    </citation>
    <scope>NUCLEOTIDE SEQUENCE [LARGE SCALE GENOMIC DNA]</scope>
</reference>
<dbReference type="PROSITE" id="PS51160">
    <property type="entry name" value="ACYLPHOSPHATASE_3"/>
    <property type="match status" value="1"/>
</dbReference>
<dbReference type="InterPro" id="IPR017968">
    <property type="entry name" value="Acylphosphatase_CS"/>
</dbReference>
<evidence type="ECO:0000256" key="9">
    <source>
        <dbReference type="PROSITE-ProRule" id="PRU00520"/>
    </source>
</evidence>
<protein>
    <recommendedName>
        <fullName evidence="8">Carbamoyltransferase</fullName>
        <ecNumber evidence="8">6.2.-.-</ecNumber>
    </recommendedName>
</protein>
<comment type="catalytic activity">
    <reaction evidence="9">
        <text>an acyl phosphate + H2O = a carboxylate + phosphate + H(+)</text>
        <dbReference type="Rhea" id="RHEA:14965"/>
        <dbReference type="ChEBI" id="CHEBI:15377"/>
        <dbReference type="ChEBI" id="CHEBI:15378"/>
        <dbReference type="ChEBI" id="CHEBI:29067"/>
        <dbReference type="ChEBI" id="CHEBI:43474"/>
        <dbReference type="ChEBI" id="CHEBI:59918"/>
        <dbReference type="EC" id="3.6.1.7"/>
    </reaction>
</comment>
<dbReference type="OrthoDB" id="9808093at2"/>
<dbReference type="InterPro" id="IPR041440">
    <property type="entry name" value="HypF_C"/>
</dbReference>
<dbReference type="GO" id="GO:0016743">
    <property type="term" value="F:carboxyl- or carbamoyltransferase activity"/>
    <property type="evidence" value="ECO:0007669"/>
    <property type="project" value="UniProtKB-UniRule"/>
</dbReference>
<dbReference type="InterPro" id="IPR017945">
    <property type="entry name" value="DHBP_synth_RibB-like_a/b_dom"/>
</dbReference>
<dbReference type="Gene3D" id="3.30.420.40">
    <property type="match status" value="1"/>
</dbReference>
<dbReference type="InterPro" id="IPR043129">
    <property type="entry name" value="ATPase_NBD"/>
</dbReference>
<dbReference type="EMBL" id="OUUY01000119">
    <property type="protein sequence ID" value="SPQ01767.1"/>
    <property type="molecule type" value="Genomic_DNA"/>
</dbReference>
<evidence type="ECO:0000256" key="4">
    <source>
        <dbReference type="ARBA" id="ARBA00022723"/>
    </source>
</evidence>
<dbReference type="InterPro" id="IPR051060">
    <property type="entry name" value="Carbamoyltrans_HypF-like"/>
</dbReference>
<dbReference type="Pfam" id="PF17788">
    <property type="entry name" value="HypF_C"/>
    <property type="match status" value="1"/>
</dbReference>
<dbReference type="InterPro" id="IPR001792">
    <property type="entry name" value="Acylphosphatase-like_dom"/>
</dbReference>
<dbReference type="PANTHER" id="PTHR42959:SF1">
    <property type="entry name" value="CARBAMOYLTRANSFERASE HYPF"/>
    <property type="match status" value="1"/>
</dbReference>
<dbReference type="InterPro" id="IPR006070">
    <property type="entry name" value="Sua5-like_dom"/>
</dbReference>
<dbReference type="Pfam" id="PF00708">
    <property type="entry name" value="Acylphosphatase"/>
    <property type="match status" value="1"/>
</dbReference>
<dbReference type="SUPFAM" id="SSF54975">
    <property type="entry name" value="Acylphosphatase/BLUF domain-like"/>
    <property type="match status" value="1"/>
</dbReference>
<dbReference type="GO" id="GO:0016874">
    <property type="term" value="F:ligase activity"/>
    <property type="evidence" value="ECO:0007669"/>
    <property type="project" value="UniProtKB-UniRule"/>
</dbReference>
<dbReference type="Pfam" id="PF07503">
    <property type="entry name" value="zf-HYPF"/>
    <property type="match status" value="2"/>
</dbReference>
<dbReference type="Gene3D" id="3.30.420.360">
    <property type="match status" value="1"/>
</dbReference>
<organism evidence="12 13">
    <name type="scientific">Candidatus Sulfobium mesophilum</name>
    <dbReference type="NCBI Taxonomy" id="2016548"/>
    <lineage>
        <taxon>Bacteria</taxon>
        <taxon>Pseudomonadati</taxon>
        <taxon>Nitrospirota</taxon>
        <taxon>Nitrospiria</taxon>
        <taxon>Nitrospirales</taxon>
        <taxon>Nitrospiraceae</taxon>
        <taxon>Candidatus Sulfobium</taxon>
    </lineage>
</organism>
<feature type="domain" description="YrdC-like" evidence="11">
    <location>
        <begin position="198"/>
        <end position="411"/>
    </location>
</feature>
<proteinExistence type="inferred from homology"/>
<evidence type="ECO:0000313" key="13">
    <source>
        <dbReference type="Proteomes" id="UP000245125"/>
    </source>
</evidence>
<sequence length="786" mass="87056">MECLNISVKGKVQGVGFRPFVYNLARSLGVRGFITNTAEGVYITAEGGDISSFLERLRKDSPPLSSILSIDITPAGSEGYTDFSIRGSRELGGFTLVSPDVSVCEDCLRELFDPTDRRYLYPFINCTNCGPRYSITKAVPYDRARTTMDIFRMCRDCQDEYDDPMNRRFHAQPNACGRCGPGVELRVAAEGIRIHEKEGPVQAAIRLLEEGRILAIKGLGGFHLACDASNDKAVSDLRGRKRRNNKPFAVMAPDISAVKKFCHVAEKEEALLLSGKRPVLLLRKKEDDRLAAAVSPNNSHTGFMLPYTPLHYLLFYYPLSSVYEGGDRGISHFNALVMTSGNISEEPIVISNEEALAKLTDIADAFLFHDRGIFMRVDDSVMKVLGSATAESADAWAEEEAPAFFIRRARGYAPDPISLHEEGPEVLACGADLKNTFTLTKGRYAITSQHIGDMENFETLCFFEETLKNLKVVYRSVPEAIAYDPHPAYMSSHWALRQEGIEKYPVQHHYAHIASVMAERGIKEKVIGVAFDGTGYGDDGNLWGGEFLIADVTGFKRAGHIKYIPLPGGEMAVREPWRIALAYLVGAAGADLWDYIRPTAFVEKYGRERIEAILKISGMRDFSPLSSGAGRLFDAASALIGVCDRNTFEGEAAMALEALALDDLDDDYPVDIRFKEVTDIDFCPMILGILRDLKNQMDRRVIATKFHNTVSTAVLRTVVKLSATHNVRKVVLSGGVFQNAYLLGRVAHFLRYEGLEVYVNEIVPSNDAGVSLGQAYIIREKLKEGL</sequence>
<evidence type="ECO:0000313" key="12">
    <source>
        <dbReference type="EMBL" id="SPQ01767.1"/>
    </source>
</evidence>
<dbReference type="FunFam" id="3.30.420.40:FF:000124">
    <property type="entry name" value="Carbamoyltransferase HypF"/>
    <property type="match status" value="1"/>
</dbReference>
<evidence type="ECO:0000259" key="10">
    <source>
        <dbReference type="PROSITE" id="PS51160"/>
    </source>
</evidence>
<dbReference type="InterPro" id="IPR004421">
    <property type="entry name" value="Carbamoyltransferase_HypF"/>
</dbReference>
<keyword evidence="9" id="KW-0378">Hydrolase</keyword>
<dbReference type="PROSITE" id="PS00150">
    <property type="entry name" value="ACYLPHOSPHATASE_1"/>
    <property type="match status" value="1"/>
</dbReference>
<dbReference type="SUPFAM" id="SSF53067">
    <property type="entry name" value="Actin-like ATPase domain"/>
    <property type="match status" value="1"/>
</dbReference>
<dbReference type="Gene3D" id="3.30.110.120">
    <property type="match status" value="1"/>
</dbReference>
<evidence type="ECO:0000256" key="5">
    <source>
        <dbReference type="ARBA" id="ARBA00022771"/>
    </source>
</evidence>
<dbReference type="Proteomes" id="UP000245125">
    <property type="component" value="Unassembled WGS sequence"/>
</dbReference>